<keyword evidence="3 4" id="KW-0443">Lipid metabolism</keyword>
<dbReference type="SUPFAM" id="SSF52151">
    <property type="entry name" value="FabD/lysophospholipase-like"/>
    <property type="match status" value="1"/>
</dbReference>
<keyword evidence="1 4" id="KW-0378">Hydrolase</keyword>
<name>A0A2A6RFP2_9CHLR</name>
<dbReference type="InterPro" id="IPR016035">
    <property type="entry name" value="Acyl_Trfase/lysoPLipase"/>
</dbReference>
<keyword evidence="7" id="KW-1185">Reference proteome</keyword>
<dbReference type="InterPro" id="IPR050301">
    <property type="entry name" value="NTE"/>
</dbReference>
<gene>
    <name evidence="6" type="ORF">CJ255_17735</name>
</gene>
<evidence type="ECO:0000256" key="2">
    <source>
        <dbReference type="ARBA" id="ARBA00022963"/>
    </source>
</evidence>
<organism evidence="6 7">
    <name type="scientific">Candidatus Viridilinea mediisalina</name>
    <dbReference type="NCBI Taxonomy" id="2024553"/>
    <lineage>
        <taxon>Bacteria</taxon>
        <taxon>Bacillati</taxon>
        <taxon>Chloroflexota</taxon>
        <taxon>Chloroflexia</taxon>
        <taxon>Chloroflexales</taxon>
        <taxon>Chloroflexineae</taxon>
        <taxon>Oscillochloridaceae</taxon>
        <taxon>Candidatus Viridilinea</taxon>
    </lineage>
</organism>
<dbReference type="PANTHER" id="PTHR14226:SF57">
    <property type="entry name" value="BLR7027 PROTEIN"/>
    <property type="match status" value="1"/>
</dbReference>
<dbReference type="OrthoDB" id="2339873at2"/>
<dbReference type="PROSITE" id="PS51635">
    <property type="entry name" value="PNPLA"/>
    <property type="match status" value="1"/>
</dbReference>
<accession>A0A2A6RFP2</accession>
<comment type="caution">
    <text evidence="6">The sequence shown here is derived from an EMBL/GenBank/DDBJ whole genome shotgun (WGS) entry which is preliminary data.</text>
</comment>
<evidence type="ECO:0000313" key="7">
    <source>
        <dbReference type="Proteomes" id="UP000220527"/>
    </source>
</evidence>
<dbReference type="Proteomes" id="UP000220527">
    <property type="component" value="Unassembled WGS sequence"/>
</dbReference>
<proteinExistence type="predicted"/>
<evidence type="ECO:0000256" key="3">
    <source>
        <dbReference type="ARBA" id="ARBA00023098"/>
    </source>
</evidence>
<dbReference type="Gene3D" id="3.40.1090.10">
    <property type="entry name" value="Cytosolic phospholipase A2 catalytic domain"/>
    <property type="match status" value="2"/>
</dbReference>
<evidence type="ECO:0000313" key="6">
    <source>
        <dbReference type="EMBL" id="PDW01699.1"/>
    </source>
</evidence>
<feature type="short sequence motif" description="GXSXG" evidence="4">
    <location>
        <begin position="45"/>
        <end position="49"/>
    </location>
</feature>
<feature type="active site" description="Nucleophile" evidence="4">
    <location>
        <position position="47"/>
    </location>
</feature>
<feature type="short sequence motif" description="GXGXXG" evidence="4">
    <location>
        <begin position="12"/>
        <end position="17"/>
    </location>
</feature>
<reference evidence="7" key="1">
    <citation type="submission" date="2017-08" db="EMBL/GenBank/DDBJ databases">
        <authorList>
            <person name="Grouzdev D.S."/>
            <person name="Gaisin V.A."/>
            <person name="Rysina M.S."/>
            <person name="Gorlenko V.M."/>
        </authorList>
    </citation>
    <scope>NUCLEOTIDE SEQUENCE [LARGE SCALE GENOMIC DNA]</scope>
    <source>
        <strain evidence="7">Kir15-3F</strain>
    </source>
</reference>
<dbReference type="GO" id="GO:0016787">
    <property type="term" value="F:hydrolase activity"/>
    <property type="evidence" value="ECO:0007669"/>
    <property type="project" value="UniProtKB-UniRule"/>
</dbReference>
<feature type="active site" description="Proton acceptor" evidence="4">
    <location>
        <position position="215"/>
    </location>
</feature>
<dbReference type="AlphaFoldDB" id="A0A2A6RFP2"/>
<feature type="domain" description="PNPLA" evidence="5">
    <location>
        <begin position="8"/>
        <end position="228"/>
    </location>
</feature>
<sequence length="407" mass="44872">MQRSKTALVLAGGGMAGAAYEIGSLCALDQLFDYASVNEFDIYVGTSAGGLIAACIANNISPRTLLSVLDSSMLGIEQLEPHHLFSFNLEHMLRRVQRLPHALGAVFQRLVRGQGPLSVLDLVEAISEGLPSGVYDTLMLERYLRSALALPGRSNRFADLPKPLRIVATELDSGERAVFGQPPLQDVPISLAVCASAAIPIFYRPVRIGDHDYIDGGIRGTASLDVAIELGAELIVCINPLVPFDNRNHAPGHSIRDEGMQQIGNQVFRTFIHAGLHYHMKQVRRRHPNVDIILIEPSRSDNVMFNDNTMRYETRMKIARHGYESVANHLNAHYTYYCELMKRHGMQISNERISQDLHNLAVAGDDVHHMRAALATDGSLHTAPAGLAHTLAELDRLLTRLEADRVT</sequence>
<dbReference type="Pfam" id="PF01734">
    <property type="entry name" value="Patatin"/>
    <property type="match status" value="1"/>
</dbReference>
<dbReference type="RefSeq" id="WP_097645434.1">
    <property type="nucleotide sequence ID" value="NZ_NQWI01000116.1"/>
</dbReference>
<evidence type="ECO:0000256" key="1">
    <source>
        <dbReference type="ARBA" id="ARBA00022801"/>
    </source>
</evidence>
<evidence type="ECO:0000259" key="5">
    <source>
        <dbReference type="PROSITE" id="PS51635"/>
    </source>
</evidence>
<protein>
    <submittedName>
        <fullName evidence="6">Patatin</fullName>
    </submittedName>
</protein>
<keyword evidence="2 4" id="KW-0442">Lipid degradation</keyword>
<dbReference type="EMBL" id="NQWI01000116">
    <property type="protein sequence ID" value="PDW01699.1"/>
    <property type="molecule type" value="Genomic_DNA"/>
</dbReference>
<feature type="short sequence motif" description="DGA/G" evidence="4">
    <location>
        <begin position="215"/>
        <end position="217"/>
    </location>
</feature>
<dbReference type="PANTHER" id="PTHR14226">
    <property type="entry name" value="NEUROPATHY TARGET ESTERASE/SWISS CHEESE D.MELANOGASTER"/>
    <property type="match status" value="1"/>
</dbReference>
<dbReference type="InterPro" id="IPR002641">
    <property type="entry name" value="PNPLA_dom"/>
</dbReference>
<dbReference type="GO" id="GO:0016042">
    <property type="term" value="P:lipid catabolic process"/>
    <property type="evidence" value="ECO:0007669"/>
    <property type="project" value="UniProtKB-UniRule"/>
</dbReference>
<evidence type="ECO:0000256" key="4">
    <source>
        <dbReference type="PROSITE-ProRule" id="PRU01161"/>
    </source>
</evidence>